<comment type="catalytic activity">
    <reaction evidence="12 13">
        <text>tRNA(Thr) + L-threonine + ATP = L-threonyl-tRNA(Thr) + AMP + diphosphate + H(+)</text>
        <dbReference type="Rhea" id="RHEA:24624"/>
        <dbReference type="Rhea" id="RHEA-COMP:9670"/>
        <dbReference type="Rhea" id="RHEA-COMP:9704"/>
        <dbReference type="ChEBI" id="CHEBI:15378"/>
        <dbReference type="ChEBI" id="CHEBI:30616"/>
        <dbReference type="ChEBI" id="CHEBI:33019"/>
        <dbReference type="ChEBI" id="CHEBI:57926"/>
        <dbReference type="ChEBI" id="CHEBI:78442"/>
        <dbReference type="ChEBI" id="CHEBI:78534"/>
        <dbReference type="ChEBI" id="CHEBI:456215"/>
        <dbReference type="EC" id="6.1.1.3"/>
    </reaction>
</comment>
<keyword evidence="5 13" id="KW-0479">Metal-binding</keyword>
<dbReference type="FunFam" id="3.30.980.10:FF:000005">
    <property type="entry name" value="Threonyl-tRNA synthetase, mitochondrial"/>
    <property type="match status" value="1"/>
</dbReference>
<dbReference type="Gene3D" id="3.30.54.20">
    <property type="match status" value="1"/>
</dbReference>
<evidence type="ECO:0000256" key="2">
    <source>
        <dbReference type="ARBA" id="ARBA00022490"/>
    </source>
</evidence>
<dbReference type="FunFam" id="3.30.54.20:FF:000002">
    <property type="entry name" value="Threonine--tRNA ligase"/>
    <property type="match status" value="1"/>
</dbReference>
<dbReference type="Pfam" id="PF02824">
    <property type="entry name" value="TGS"/>
    <property type="match status" value="1"/>
</dbReference>
<dbReference type="InterPro" id="IPR006195">
    <property type="entry name" value="aa-tRNA-synth_II"/>
</dbReference>
<dbReference type="GO" id="GO:0005524">
    <property type="term" value="F:ATP binding"/>
    <property type="evidence" value="ECO:0007669"/>
    <property type="project" value="UniProtKB-UniRule"/>
</dbReference>
<evidence type="ECO:0000256" key="8">
    <source>
        <dbReference type="ARBA" id="ARBA00022840"/>
    </source>
</evidence>
<dbReference type="SUPFAM" id="SSF55186">
    <property type="entry name" value="ThrRS/AlaRS common domain"/>
    <property type="match status" value="1"/>
</dbReference>
<evidence type="ECO:0000256" key="13">
    <source>
        <dbReference type="HAMAP-Rule" id="MF_00184"/>
    </source>
</evidence>
<keyword evidence="7 13" id="KW-0862">Zinc</keyword>
<evidence type="ECO:0000313" key="16">
    <source>
        <dbReference type="EMBL" id="RNA70301.1"/>
    </source>
</evidence>
<keyword evidence="2 13" id="KW-0963">Cytoplasm</keyword>
<dbReference type="EMBL" id="RHIB01000001">
    <property type="protein sequence ID" value="RNA70301.1"/>
    <property type="molecule type" value="Genomic_DNA"/>
</dbReference>
<organism evidence="16 17">
    <name type="scientific">Alteribacter keqinensis</name>
    <dbReference type="NCBI Taxonomy" id="2483800"/>
    <lineage>
        <taxon>Bacteria</taxon>
        <taxon>Bacillati</taxon>
        <taxon>Bacillota</taxon>
        <taxon>Bacilli</taxon>
        <taxon>Bacillales</taxon>
        <taxon>Bacillaceae</taxon>
        <taxon>Alteribacter</taxon>
    </lineage>
</organism>
<comment type="cofactor">
    <cofactor evidence="13">
        <name>Zn(2+)</name>
        <dbReference type="ChEBI" id="CHEBI:29105"/>
    </cofactor>
    <text evidence="13">Binds 1 zinc ion per subunit.</text>
</comment>
<dbReference type="Gene3D" id="3.10.20.30">
    <property type="match status" value="1"/>
</dbReference>
<dbReference type="InterPro" id="IPR033728">
    <property type="entry name" value="ThrRS_core"/>
</dbReference>
<dbReference type="EC" id="6.1.1.3" evidence="13"/>
<dbReference type="GO" id="GO:0000049">
    <property type="term" value="F:tRNA binding"/>
    <property type="evidence" value="ECO:0007669"/>
    <property type="project" value="UniProtKB-KW"/>
</dbReference>
<evidence type="ECO:0000256" key="9">
    <source>
        <dbReference type="ARBA" id="ARBA00022884"/>
    </source>
</evidence>
<evidence type="ECO:0000256" key="5">
    <source>
        <dbReference type="ARBA" id="ARBA00022723"/>
    </source>
</evidence>
<keyword evidence="10 13" id="KW-0648">Protein biosynthesis</keyword>
<dbReference type="GO" id="GO:0005737">
    <property type="term" value="C:cytoplasm"/>
    <property type="evidence" value="ECO:0007669"/>
    <property type="project" value="UniProtKB-SubCell"/>
</dbReference>
<dbReference type="CDD" id="cd01667">
    <property type="entry name" value="TGS_ThrRS"/>
    <property type="match status" value="1"/>
</dbReference>
<evidence type="ECO:0000256" key="7">
    <source>
        <dbReference type="ARBA" id="ARBA00022833"/>
    </source>
</evidence>
<accession>A0A3M7TYE5</accession>
<evidence type="ECO:0000256" key="6">
    <source>
        <dbReference type="ARBA" id="ARBA00022741"/>
    </source>
</evidence>
<evidence type="ECO:0000256" key="4">
    <source>
        <dbReference type="ARBA" id="ARBA00022598"/>
    </source>
</evidence>
<dbReference type="InterPro" id="IPR012947">
    <property type="entry name" value="tRNA_SAD"/>
</dbReference>
<dbReference type="InterPro" id="IPR002320">
    <property type="entry name" value="Thr-tRNA-ligase_IIa"/>
</dbReference>
<feature type="binding site" evidence="13">
    <location>
        <position position="341"/>
    </location>
    <ligand>
        <name>Zn(2+)</name>
        <dbReference type="ChEBI" id="CHEBI:29105"/>
        <note>catalytic</note>
    </ligand>
</feature>
<dbReference type="Gene3D" id="3.30.980.10">
    <property type="entry name" value="Threonyl-trna Synthetase, Chain A, domain 2"/>
    <property type="match status" value="1"/>
</dbReference>
<dbReference type="InterPro" id="IPR002314">
    <property type="entry name" value="aa-tRNA-synt_IIb"/>
</dbReference>
<dbReference type="HAMAP" id="MF_00184">
    <property type="entry name" value="Thr_tRNA_synth"/>
    <property type="match status" value="1"/>
</dbReference>
<dbReference type="FunFam" id="3.40.50.800:FF:000001">
    <property type="entry name" value="Threonine--tRNA ligase"/>
    <property type="match status" value="1"/>
</dbReference>
<dbReference type="RefSeq" id="WP_122897950.1">
    <property type="nucleotide sequence ID" value="NZ_RHIB01000001.1"/>
</dbReference>
<evidence type="ECO:0000256" key="12">
    <source>
        <dbReference type="ARBA" id="ARBA00049515"/>
    </source>
</evidence>
<reference evidence="16 17" key="1">
    <citation type="submission" date="2018-10" db="EMBL/GenBank/DDBJ databases">
        <title>Bacillus Keqinensis sp. nov., a moderately halophilic bacterium isolated from a saline-alkaline lake.</title>
        <authorList>
            <person name="Wang H."/>
        </authorList>
    </citation>
    <scope>NUCLEOTIDE SEQUENCE [LARGE SCALE GENOMIC DNA]</scope>
    <source>
        <strain evidence="16 17">KQ-3</strain>
    </source>
</reference>
<comment type="subunit">
    <text evidence="13">Homodimer.</text>
</comment>
<dbReference type="InterPro" id="IPR018163">
    <property type="entry name" value="Thr/Ala-tRNA-synth_IIc_edit"/>
</dbReference>
<proteinExistence type="inferred from homology"/>
<dbReference type="GO" id="GO:0004829">
    <property type="term" value="F:threonine-tRNA ligase activity"/>
    <property type="evidence" value="ECO:0007669"/>
    <property type="project" value="UniProtKB-UniRule"/>
</dbReference>
<evidence type="ECO:0000256" key="11">
    <source>
        <dbReference type="ARBA" id="ARBA00023146"/>
    </source>
</evidence>
<feature type="domain" description="Aminoacyl-transfer RNA synthetases class-II family profile" evidence="14">
    <location>
        <begin position="235"/>
        <end position="545"/>
    </location>
</feature>
<dbReference type="Pfam" id="PF03129">
    <property type="entry name" value="HGTP_anticodon"/>
    <property type="match status" value="1"/>
</dbReference>
<dbReference type="GO" id="GO:0016740">
    <property type="term" value="F:transferase activity"/>
    <property type="evidence" value="ECO:0007669"/>
    <property type="project" value="UniProtKB-ARBA"/>
</dbReference>
<dbReference type="CDD" id="cd00860">
    <property type="entry name" value="ThrRS_anticodon"/>
    <property type="match status" value="1"/>
</dbReference>
<dbReference type="CDD" id="cd00771">
    <property type="entry name" value="ThrRS_core"/>
    <property type="match status" value="1"/>
</dbReference>
<keyword evidence="11 13" id="KW-0030">Aminoacyl-tRNA synthetase</keyword>
<dbReference type="NCBIfam" id="TIGR00418">
    <property type="entry name" value="thrS"/>
    <property type="match status" value="1"/>
</dbReference>
<dbReference type="PROSITE" id="PS51880">
    <property type="entry name" value="TGS"/>
    <property type="match status" value="1"/>
</dbReference>
<keyword evidence="3 13" id="KW-0820">tRNA-binding</keyword>
<dbReference type="PROSITE" id="PS50862">
    <property type="entry name" value="AA_TRNA_LIGASE_II"/>
    <property type="match status" value="1"/>
</dbReference>
<evidence type="ECO:0000259" key="15">
    <source>
        <dbReference type="PROSITE" id="PS51880"/>
    </source>
</evidence>
<dbReference type="FunFam" id="3.10.20.30:FF:000005">
    <property type="entry name" value="Threonine--tRNA ligase"/>
    <property type="match status" value="1"/>
</dbReference>
<dbReference type="Pfam" id="PF07973">
    <property type="entry name" value="tRNA_SAD"/>
    <property type="match status" value="1"/>
</dbReference>
<dbReference type="PANTHER" id="PTHR11451:SF56">
    <property type="entry name" value="THREONINE--TRNA LIGASE 1"/>
    <property type="match status" value="1"/>
</dbReference>
<comment type="caution">
    <text evidence="13">Lacks conserved residue(s) required for the propagation of feature annotation.</text>
</comment>
<dbReference type="OrthoDB" id="9802304at2"/>
<keyword evidence="4 13" id="KW-0436">Ligase</keyword>
<dbReference type="Proteomes" id="UP000278746">
    <property type="component" value="Unassembled WGS sequence"/>
</dbReference>
<sequence length="647" mass="74267">MAEVNQAIVLAFPDGKEKEFPQGTTTEDVAASISPGLKKKAVAGKLDGSPIDLKAPITQSGNIEIVTLDSDDGLEILRHSSAHLLAQAVKRLFDNVKLGVGPVIEGGFYYDIDMEHTLTPEDLPKIEKEMKRIADENLAIERKEVSREEAVRRYEEIGDDLKLELLKDIPEGEKISIYEQGEFFDLCRGVHLPSTGKIKKFKLMTINGAYWRGDSKNKMLQRIYGTAFEKQGQLDEHLKMLEEAKERDHRKLGKELGIFTVNQKVGQGLPLWLPKGATIRRTVERYIVDLEEKLGYDHVYTPVLGSSELYKTSGHWDHYQDDMFPSMKMDNEELVLRPMNCPHHMMVYKHQKYSYRNLPVRIAELGTMHRHEMSGALAGLQRVRAMTLNDAHIFCRPDQMKEEFIRVVELIQNVYRDFGIDNYYFRLSYRDPADTEKYVDNDEMWEKAQALLKEAMDDMKVEYVEAEGEAAFYGPKLDVQVKTALGKDETLSTVQLDFHLPERFDLTYVGDDGNEHRPVVIHRGVVSTMERFVAFLLEEYKGALPVWLSPVQVQLIGVSDVHDEYVRKVEDKLREAGARVHVDGRNEKLGYKIREAQMQKIPYLLVLGDKEIESGSVNVRRYGQKETQVVGLDEFVDQIQQDIRERR</sequence>
<dbReference type="Gene3D" id="3.40.50.800">
    <property type="entry name" value="Anticodon-binding domain"/>
    <property type="match status" value="1"/>
</dbReference>
<dbReference type="FunFam" id="3.30.930.10:FF:000002">
    <property type="entry name" value="Threonine--tRNA ligase"/>
    <property type="match status" value="1"/>
</dbReference>
<dbReference type="InterPro" id="IPR012676">
    <property type="entry name" value="TGS-like"/>
</dbReference>
<evidence type="ECO:0000256" key="1">
    <source>
        <dbReference type="ARBA" id="ARBA00008226"/>
    </source>
</evidence>
<evidence type="ECO:0000259" key="14">
    <source>
        <dbReference type="PROSITE" id="PS50862"/>
    </source>
</evidence>
<dbReference type="InterPro" id="IPR047246">
    <property type="entry name" value="ThrRS_anticodon"/>
</dbReference>
<keyword evidence="17" id="KW-1185">Reference proteome</keyword>
<feature type="binding site" evidence="13">
    <location>
        <position position="392"/>
    </location>
    <ligand>
        <name>Zn(2+)</name>
        <dbReference type="ChEBI" id="CHEBI:29105"/>
        <note>catalytic</note>
    </ligand>
</feature>
<dbReference type="Gene3D" id="3.30.930.10">
    <property type="entry name" value="Bira Bifunctional Protein, Domain 2"/>
    <property type="match status" value="1"/>
</dbReference>
<comment type="similarity">
    <text evidence="1 13">Belongs to the class-II aminoacyl-tRNA synthetase family.</text>
</comment>
<protein>
    <recommendedName>
        <fullName evidence="13">Threonine--tRNA ligase</fullName>
        <ecNumber evidence="13">6.1.1.3</ecNumber>
    </recommendedName>
    <alternativeName>
        <fullName evidence="13">Threonyl-tRNA synthetase</fullName>
        <shortName evidence="13">ThrRS</shortName>
    </alternativeName>
</protein>
<keyword evidence="8 13" id="KW-0067">ATP-binding</keyword>
<dbReference type="GO" id="GO:0140096">
    <property type="term" value="F:catalytic activity, acting on a protein"/>
    <property type="evidence" value="ECO:0007669"/>
    <property type="project" value="UniProtKB-ARBA"/>
</dbReference>
<dbReference type="PANTHER" id="PTHR11451">
    <property type="entry name" value="THREONINE-TRNA LIGASE"/>
    <property type="match status" value="1"/>
</dbReference>
<comment type="subcellular location">
    <subcellularLocation>
        <location evidence="13">Cytoplasm</location>
    </subcellularLocation>
</comment>
<dbReference type="SUPFAM" id="SSF55681">
    <property type="entry name" value="Class II aaRS and biotin synthetases"/>
    <property type="match status" value="1"/>
</dbReference>
<dbReference type="InterPro" id="IPR012675">
    <property type="entry name" value="Beta-grasp_dom_sf"/>
</dbReference>
<dbReference type="InterPro" id="IPR036621">
    <property type="entry name" value="Anticodon-bd_dom_sf"/>
</dbReference>
<dbReference type="GO" id="GO:0046872">
    <property type="term" value="F:metal ion binding"/>
    <property type="evidence" value="ECO:0007669"/>
    <property type="project" value="UniProtKB-KW"/>
</dbReference>
<dbReference type="SUPFAM" id="SSF52954">
    <property type="entry name" value="Class II aaRS ABD-related"/>
    <property type="match status" value="1"/>
</dbReference>
<dbReference type="SUPFAM" id="SSF81271">
    <property type="entry name" value="TGS-like"/>
    <property type="match status" value="1"/>
</dbReference>
<evidence type="ECO:0000256" key="3">
    <source>
        <dbReference type="ARBA" id="ARBA00022555"/>
    </source>
</evidence>
<gene>
    <name evidence="13 16" type="primary">thrS</name>
    <name evidence="16" type="ORF">EBO34_10360</name>
</gene>
<dbReference type="SMART" id="SM00863">
    <property type="entry name" value="tRNA_SAD"/>
    <property type="match status" value="1"/>
</dbReference>
<dbReference type="InterPro" id="IPR045864">
    <property type="entry name" value="aa-tRNA-synth_II/BPL/LPL"/>
</dbReference>
<dbReference type="AlphaFoldDB" id="A0A3M7TYE5"/>
<evidence type="ECO:0000313" key="17">
    <source>
        <dbReference type="Proteomes" id="UP000278746"/>
    </source>
</evidence>
<feature type="binding site" evidence="13">
    <location>
        <position position="522"/>
    </location>
    <ligand>
        <name>Zn(2+)</name>
        <dbReference type="ChEBI" id="CHEBI:29105"/>
        <note>catalytic</note>
    </ligand>
</feature>
<keyword evidence="6 13" id="KW-0547">Nucleotide-binding</keyword>
<keyword evidence="9 13" id="KW-0694">RNA-binding</keyword>
<dbReference type="InterPro" id="IPR004154">
    <property type="entry name" value="Anticodon-bd"/>
</dbReference>
<feature type="domain" description="TGS" evidence="15">
    <location>
        <begin position="1"/>
        <end position="67"/>
    </location>
</feature>
<dbReference type="PRINTS" id="PR01047">
    <property type="entry name" value="TRNASYNTHTHR"/>
</dbReference>
<name>A0A3M7TYE5_9BACI</name>
<dbReference type="Pfam" id="PF00587">
    <property type="entry name" value="tRNA-synt_2b"/>
    <property type="match status" value="1"/>
</dbReference>
<evidence type="ECO:0000256" key="10">
    <source>
        <dbReference type="ARBA" id="ARBA00022917"/>
    </source>
</evidence>
<dbReference type="GO" id="GO:0006435">
    <property type="term" value="P:threonyl-tRNA aminoacylation"/>
    <property type="evidence" value="ECO:0007669"/>
    <property type="project" value="UniProtKB-UniRule"/>
</dbReference>
<dbReference type="InterPro" id="IPR004095">
    <property type="entry name" value="TGS"/>
</dbReference>
<comment type="caution">
    <text evidence="16">The sequence shown here is derived from an EMBL/GenBank/DDBJ whole genome shotgun (WGS) entry which is preliminary data.</text>
</comment>